<dbReference type="GO" id="GO:0005524">
    <property type="term" value="F:ATP binding"/>
    <property type="evidence" value="ECO:0007669"/>
    <property type="project" value="UniProtKB-KW"/>
</dbReference>
<dbReference type="PROSITE" id="PS50893">
    <property type="entry name" value="ABC_TRANSPORTER_2"/>
    <property type="match status" value="1"/>
</dbReference>
<name>A0A5Q0M5Z9_VARPD</name>
<dbReference type="GO" id="GO:0016887">
    <property type="term" value="F:ATP hydrolysis activity"/>
    <property type="evidence" value="ECO:0007669"/>
    <property type="project" value="InterPro"/>
</dbReference>
<dbReference type="InterPro" id="IPR027417">
    <property type="entry name" value="P-loop_NTPase"/>
</dbReference>
<sequence length="238" mass="26343">MSETYLIDTRFQTRVARSPRVLEIAEAFGIGLEDKEFVVFDKLELEIKRGSIVYITGQSGGGKSVLLRELAQQMGDRGQTVVNLDRVTVDPDKPLIDQIGKDTNHAIQLLGSAGISDAYLYVRRPGELSDGQRYRFRLAKAIESGADVWVADEFLAILDRTTAKVIAFSLQKVARRAGATVMVATTHTDMVADLAPDLVVEKRFREKLRTEVFADAANDAAMRTVTRDEINDLLLKAA</sequence>
<feature type="domain" description="ABC transporter" evidence="4">
    <location>
        <begin position="19"/>
        <end position="228"/>
    </location>
</feature>
<accession>A0A5Q0M5Z9</accession>
<reference evidence="5 6" key="1">
    <citation type="submission" date="2019-10" db="EMBL/GenBank/DDBJ databases">
        <title>Complete genome sequence of Variovorax paradoxus 5C-2.</title>
        <authorList>
            <person name="Gogoleva N.E."/>
            <person name="Balkin A.S."/>
        </authorList>
    </citation>
    <scope>NUCLEOTIDE SEQUENCE [LARGE SCALE GENOMIC DNA]</scope>
    <source>
        <strain evidence="5 6">5C-2</strain>
    </source>
</reference>
<dbReference type="InterPro" id="IPR003439">
    <property type="entry name" value="ABC_transporter-like_ATP-bd"/>
</dbReference>
<dbReference type="PANTHER" id="PTHR24220:SF86">
    <property type="entry name" value="ABC TRANSPORTER ABCH.1"/>
    <property type="match status" value="1"/>
</dbReference>
<organism evidence="5 6">
    <name type="scientific">Variovorax paradoxus</name>
    <dbReference type="NCBI Taxonomy" id="34073"/>
    <lineage>
        <taxon>Bacteria</taxon>
        <taxon>Pseudomonadati</taxon>
        <taxon>Pseudomonadota</taxon>
        <taxon>Betaproteobacteria</taxon>
        <taxon>Burkholderiales</taxon>
        <taxon>Comamonadaceae</taxon>
        <taxon>Variovorax</taxon>
    </lineage>
</organism>
<evidence type="ECO:0000256" key="3">
    <source>
        <dbReference type="ARBA" id="ARBA00022840"/>
    </source>
</evidence>
<dbReference type="SUPFAM" id="SSF52540">
    <property type="entry name" value="P-loop containing nucleoside triphosphate hydrolases"/>
    <property type="match status" value="1"/>
</dbReference>
<dbReference type="Gene3D" id="3.40.50.300">
    <property type="entry name" value="P-loop containing nucleotide triphosphate hydrolases"/>
    <property type="match status" value="2"/>
</dbReference>
<keyword evidence="3 5" id="KW-0067">ATP-binding</keyword>
<keyword evidence="2" id="KW-0547">Nucleotide-binding</keyword>
<dbReference type="GO" id="GO:0005886">
    <property type="term" value="C:plasma membrane"/>
    <property type="evidence" value="ECO:0007669"/>
    <property type="project" value="TreeGrafter"/>
</dbReference>
<evidence type="ECO:0000256" key="1">
    <source>
        <dbReference type="ARBA" id="ARBA00022475"/>
    </source>
</evidence>
<evidence type="ECO:0000256" key="2">
    <source>
        <dbReference type="ARBA" id="ARBA00022741"/>
    </source>
</evidence>
<keyword evidence="1" id="KW-0472">Membrane</keyword>
<dbReference type="Proteomes" id="UP000326780">
    <property type="component" value="Chromosome"/>
</dbReference>
<dbReference type="EMBL" id="CP045644">
    <property type="protein sequence ID" value="QFZ84608.1"/>
    <property type="molecule type" value="Genomic_DNA"/>
</dbReference>
<evidence type="ECO:0000259" key="4">
    <source>
        <dbReference type="PROSITE" id="PS50893"/>
    </source>
</evidence>
<dbReference type="SMART" id="SM00382">
    <property type="entry name" value="AAA"/>
    <property type="match status" value="1"/>
</dbReference>
<dbReference type="InterPro" id="IPR015854">
    <property type="entry name" value="ABC_transpr_LolD-like"/>
</dbReference>
<evidence type="ECO:0000313" key="6">
    <source>
        <dbReference type="Proteomes" id="UP000326780"/>
    </source>
</evidence>
<dbReference type="AlphaFoldDB" id="A0A5Q0M5Z9"/>
<evidence type="ECO:0000313" key="5">
    <source>
        <dbReference type="EMBL" id="QFZ84608.1"/>
    </source>
</evidence>
<protein>
    <submittedName>
        <fullName evidence="5">ATP-binding cassette domain-containing protein</fullName>
    </submittedName>
</protein>
<dbReference type="PANTHER" id="PTHR24220">
    <property type="entry name" value="IMPORT ATP-BINDING PROTEIN"/>
    <property type="match status" value="1"/>
</dbReference>
<gene>
    <name evidence="5" type="ORF">GFK26_18445</name>
</gene>
<keyword evidence="1" id="KW-1003">Cell membrane</keyword>
<dbReference type="Pfam" id="PF00005">
    <property type="entry name" value="ABC_tran"/>
    <property type="match status" value="1"/>
</dbReference>
<dbReference type="RefSeq" id="WP_153283230.1">
    <property type="nucleotide sequence ID" value="NZ_CP045644.1"/>
</dbReference>
<dbReference type="GO" id="GO:0022857">
    <property type="term" value="F:transmembrane transporter activity"/>
    <property type="evidence" value="ECO:0007669"/>
    <property type="project" value="TreeGrafter"/>
</dbReference>
<dbReference type="InterPro" id="IPR003593">
    <property type="entry name" value="AAA+_ATPase"/>
</dbReference>
<proteinExistence type="predicted"/>